<name>A0A3B1DN78_9ZZZZ</name>
<dbReference type="AlphaFoldDB" id="A0A3B1DN78"/>
<proteinExistence type="predicted"/>
<gene>
    <name evidence="2" type="ORF">MNBD_NITROSPIRAE02-37</name>
</gene>
<feature type="domain" description="PEGA" evidence="1">
    <location>
        <begin position="33"/>
        <end position="93"/>
    </location>
</feature>
<reference evidence="2" key="1">
    <citation type="submission" date="2018-06" db="EMBL/GenBank/DDBJ databases">
        <authorList>
            <person name="Zhirakovskaya E."/>
        </authorList>
    </citation>
    <scope>NUCLEOTIDE SEQUENCE</scope>
</reference>
<dbReference type="Pfam" id="PF08308">
    <property type="entry name" value="PEGA"/>
    <property type="match status" value="1"/>
</dbReference>
<sequence length="168" mass="18074">MLKINSIICIVSLMFILFISGCASIVSKSNYPVAINSVPDGATITITAKNGQQIYKGKTPTTVTLKSGAGFFTGASYKVTFEKPGYEPQTAVIEKELDGWYIGNVLFGGLIGLLIVDPATGAMWKLPDSINVTLAEKVSAFIIDGKELKVVFLDDVPAQLRSQLIRVK</sequence>
<accession>A0A3B1DN78</accession>
<evidence type="ECO:0000313" key="2">
    <source>
        <dbReference type="EMBL" id="VAX33145.1"/>
    </source>
</evidence>
<dbReference type="PROSITE" id="PS51257">
    <property type="entry name" value="PROKAR_LIPOPROTEIN"/>
    <property type="match status" value="1"/>
</dbReference>
<evidence type="ECO:0000259" key="1">
    <source>
        <dbReference type="Pfam" id="PF08308"/>
    </source>
</evidence>
<organism evidence="2">
    <name type="scientific">hydrothermal vent metagenome</name>
    <dbReference type="NCBI Taxonomy" id="652676"/>
    <lineage>
        <taxon>unclassified sequences</taxon>
        <taxon>metagenomes</taxon>
        <taxon>ecological metagenomes</taxon>
    </lineage>
</organism>
<dbReference type="InterPro" id="IPR013229">
    <property type="entry name" value="PEGA"/>
</dbReference>
<dbReference type="EMBL" id="UOGH01000285">
    <property type="protein sequence ID" value="VAX33145.1"/>
    <property type="molecule type" value="Genomic_DNA"/>
</dbReference>
<protein>
    <recommendedName>
        <fullName evidence="1">PEGA domain-containing protein</fullName>
    </recommendedName>
</protein>